<evidence type="ECO:0000313" key="2">
    <source>
        <dbReference type="EMBL" id="KAF7269520.1"/>
    </source>
</evidence>
<name>A0A834M7M2_RHYFE</name>
<protein>
    <submittedName>
        <fullName evidence="2">Uncharacterized protein</fullName>
    </submittedName>
</protein>
<accession>A0A834M7M2</accession>
<feature type="transmembrane region" description="Helical" evidence="1">
    <location>
        <begin position="21"/>
        <end position="40"/>
    </location>
</feature>
<feature type="transmembrane region" description="Helical" evidence="1">
    <location>
        <begin position="46"/>
        <end position="66"/>
    </location>
</feature>
<evidence type="ECO:0000256" key="1">
    <source>
        <dbReference type="SAM" id="Phobius"/>
    </source>
</evidence>
<proteinExistence type="predicted"/>
<keyword evidence="1" id="KW-1133">Transmembrane helix</keyword>
<reference evidence="2" key="1">
    <citation type="submission" date="2020-08" db="EMBL/GenBank/DDBJ databases">
        <title>Genome sequencing and assembly of the red palm weevil Rhynchophorus ferrugineus.</title>
        <authorList>
            <person name="Dias G.B."/>
            <person name="Bergman C.M."/>
            <person name="Manee M."/>
        </authorList>
    </citation>
    <scope>NUCLEOTIDE SEQUENCE</scope>
    <source>
        <strain evidence="2">AA-2017</strain>
        <tissue evidence="2">Whole larva</tissue>
    </source>
</reference>
<gene>
    <name evidence="2" type="ORF">GWI33_017461</name>
</gene>
<keyword evidence="3" id="KW-1185">Reference proteome</keyword>
<dbReference type="OrthoDB" id="6624538at2759"/>
<keyword evidence="1" id="KW-0812">Transmembrane</keyword>
<sequence length="102" mass="11542">MKQKLKKHAKKKKSKGGMEKYHSMLLFPALLTTALIPFIVMAIKLLLIKGAVIGKIALVLMVISYFRRPSNGGGVHDHYMTDIMSEHYGYHKIDEPGIYVNK</sequence>
<dbReference type="Proteomes" id="UP000625711">
    <property type="component" value="Unassembled WGS sequence"/>
</dbReference>
<evidence type="ECO:0000313" key="3">
    <source>
        <dbReference type="Proteomes" id="UP000625711"/>
    </source>
</evidence>
<dbReference type="EMBL" id="JAACXV010014221">
    <property type="protein sequence ID" value="KAF7269520.1"/>
    <property type="molecule type" value="Genomic_DNA"/>
</dbReference>
<organism evidence="2 3">
    <name type="scientific">Rhynchophorus ferrugineus</name>
    <name type="common">Red palm weevil</name>
    <name type="synonym">Curculio ferrugineus</name>
    <dbReference type="NCBI Taxonomy" id="354439"/>
    <lineage>
        <taxon>Eukaryota</taxon>
        <taxon>Metazoa</taxon>
        <taxon>Ecdysozoa</taxon>
        <taxon>Arthropoda</taxon>
        <taxon>Hexapoda</taxon>
        <taxon>Insecta</taxon>
        <taxon>Pterygota</taxon>
        <taxon>Neoptera</taxon>
        <taxon>Endopterygota</taxon>
        <taxon>Coleoptera</taxon>
        <taxon>Polyphaga</taxon>
        <taxon>Cucujiformia</taxon>
        <taxon>Curculionidae</taxon>
        <taxon>Dryophthorinae</taxon>
        <taxon>Rhynchophorus</taxon>
    </lineage>
</organism>
<dbReference type="AlphaFoldDB" id="A0A834M7M2"/>
<keyword evidence="1" id="KW-0472">Membrane</keyword>
<comment type="caution">
    <text evidence="2">The sequence shown here is derived from an EMBL/GenBank/DDBJ whole genome shotgun (WGS) entry which is preliminary data.</text>
</comment>